<evidence type="ECO:0000313" key="2">
    <source>
        <dbReference type="EMBL" id="BAK39911.1"/>
    </source>
</evidence>
<proteinExistence type="evidence at transcript level"/>
<dbReference type="EMBL" id="AB635583">
    <property type="protein sequence ID" value="BAK39911.1"/>
    <property type="molecule type" value="mRNA"/>
</dbReference>
<gene>
    <name evidence="2" type="primary">NdWFa</name>
</gene>
<protein>
    <submittedName>
        <fullName evidence="2">NdWFamide</fullName>
    </submittedName>
</protein>
<reference evidence="2" key="1">
    <citation type="journal article" date="2011" name="Comp. Biochem. Physiol. B, Biochem. Mol. Biol.">
        <title>Expression of Asn-d-Trp-Phe-NH(2) in the brain of the terrestrial slug Limax valentianus.</title>
        <authorList>
            <person name="Matsuo R."/>
            <person name="Kobayashi S."/>
            <person name="Morishita F."/>
            <person name="Ito E."/>
        </authorList>
    </citation>
    <scope>NUCLEOTIDE SEQUENCE</scope>
</reference>
<dbReference type="AlphaFoldDB" id="F7J552"/>
<feature type="signal peptide" evidence="1">
    <location>
        <begin position="1"/>
        <end position="24"/>
    </location>
</feature>
<organism evidence="2">
    <name type="scientific">Ambigolimax valentianus</name>
    <dbReference type="NCBI Taxonomy" id="1338344"/>
    <lineage>
        <taxon>Eukaryota</taxon>
        <taxon>Metazoa</taxon>
        <taxon>Spiralia</taxon>
        <taxon>Lophotrochozoa</taxon>
        <taxon>Mollusca</taxon>
        <taxon>Gastropoda</taxon>
        <taxon>Heterobranchia</taxon>
        <taxon>Euthyneura</taxon>
        <taxon>Panpulmonata</taxon>
        <taxon>Eupulmonata</taxon>
        <taxon>Stylommatophora</taxon>
        <taxon>Helicina</taxon>
        <taxon>Limacoidea</taxon>
        <taxon>Limacidae</taxon>
        <taxon>Ambigolimax</taxon>
    </lineage>
</organism>
<sequence>MSRTVLFVIAIIVCCSFISAPVHANWFGKRGDKEDLFNLILQQDSLIGAQEWDAESALLAIESITRAWRSQQSDKLAKVRQG</sequence>
<accession>F7J552</accession>
<feature type="chain" id="PRO_5003363216" evidence="1">
    <location>
        <begin position="25"/>
        <end position="82"/>
    </location>
</feature>
<evidence type="ECO:0000256" key="1">
    <source>
        <dbReference type="SAM" id="SignalP"/>
    </source>
</evidence>
<keyword evidence="1" id="KW-0732">Signal</keyword>
<name>F7J552_9EUPU</name>